<feature type="transmembrane region" description="Helical" evidence="9">
    <location>
        <begin position="20"/>
        <end position="37"/>
    </location>
</feature>
<keyword evidence="4" id="KW-1003">Cell membrane</keyword>
<evidence type="ECO:0000313" key="12">
    <source>
        <dbReference type="Proteomes" id="UP001299608"/>
    </source>
</evidence>
<dbReference type="EMBL" id="JAKNGE010000023">
    <property type="protein sequence ID" value="MCG4747294.1"/>
    <property type="molecule type" value="Genomic_DNA"/>
</dbReference>
<dbReference type="PROSITE" id="PS50928">
    <property type="entry name" value="ABC_TM1"/>
    <property type="match status" value="1"/>
</dbReference>
<comment type="caution">
    <text evidence="11">The sequence shown here is derived from an EMBL/GenBank/DDBJ whole genome shotgun (WGS) entry which is preliminary data.</text>
</comment>
<dbReference type="PANTHER" id="PTHR32243:SF50">
    <property type="entry name" value="MALTOSE_MALTODEXTRIN TRANSPORT SYSTEM PERMEASE PROTEIN MALG"/>
    <property type="match status" value="1"/>
</dbReference>
<evidence type="ECO:0000256" key="2">
    <source>
        <dbReference type="ARBA" id="ARBA00009047"/>
    </source>
</evidence>
<feature type="transmembrane region" description="Helical" evidence="9">
    <location>
        <begin position="251"/>
        <end position="269"/>
    </location>
</feature>
<evidence type="ECO:0000256" key="1">
    <source>
        <dbReference type="ARBA" id="ARBA00004651"/>
    </source>
</evidence>
<feature type="transmembrane region" description="Helical" evidence="9">
    <location>
        <begin position="82"/>
        <end position="103"/>
    </location>
</feature>
<feature type="transmembrane region" description="Helical" evidence="9">
    <location>
        <begin position="146"/>
        <end position="169"/>
    </location>
</feature>
<dbReference type="AlphaFoldDB" id="A0AAW5C2K8"/>
<evidence type="ECO:0000256" key="5">
    <source>
        <dbReference type="ARBA" id="ARBA00022597"/>
    </source>
</evidence>
<feature type="domain" description="ABC transmembrane type-1" evidence="10">
    <location>
        <begin position="78"/>
        <end position="269"/>
    </location>
</feature>
<dbReference type="PANTHER" id="PTHR32243">
    <property type="entry name" value="MALTOSE TRANSPORT SYSTEM PERMEASE-RELATED"/>
    <property type="match status" value="1"/>
</dbReference>
<dbReference type="GO" id="GO:0005886">
    <property type="term" value="C:plasma membrane"/>
    <property type="evidence" value="ECO:0007669"/>
    <property type="project" value="UniProtKB-SubCell"/>
</dbReference>
<dbReference type="InterPro" id="IPR000515">
    <property type="entry name" value="MetI-like"/>
</dbReference>
<name>A0AAW5C2K8_9FIRM</name>
<evidence type="ECO:0000313" key="11">
    <source>
        <dbReference type="EMBL" id="MCG4747294.1"/>
    </source>
</evidence>
<evidence type="ECO:0000256" key="9">
    <source>
        <dbReference type="RuleBase" id="RU363032"/>
    </source>
</evidence>
<dbReference type="Gene3D" id="1.10.3720.10">
    <property type="entry name" value="MetI-like"/>
    <property type="match status" value="1"/>
</dbReference>
<keyword evidence="5" id="KW-0762">Sugar transport</keyword>
<dbReference type="Proteomes" id="UP001299608">
    <property type="component" value="Unassembled WGS sequence"/>
</dbReference>
<dbReference type="CDD" id="cd06261">
    <property type="entry name" value="TM_PBP2"/>
    <property type="match status" value="1"/>
</dbReference>
<reference evidence="11" key="1">
    <citation type="submission" date="2022-01" db="EMBL/GenBank/DDBJ databases">
        <title>Collection of gut derived symbiotic bacterial strains cultured from healthy donors.</title>
        <authorList>
            <person name="Lin H."/>
            <person name="Kohout C."/>
            <person name="Waligurski E."/>
            <person name="Pamer E.G."/>
        </authorList>
    </citation>
    <scope>NUCLEOTIDE SEQUENCE</scope>
    <source>
        <strain evidence="11">DFI.6.55</strain>
    </source>
</reference>
<keyword evidence="6 9" id="KW-0812">Transmembrane</keyword>
<dbReference type="RefSeq" id="WP_180215666.1">
    <property type="nucleotide sequence ID" value="NZ_JAAITT010000010.1"/>
</dbReference>
<dbReference type="Pfam" id="PF00528">
    <property type="entry name" value="BPD_transp_1"/>
    <property type="match status" value="1"/>
</dbReference>
<proteinExistence type="inferred from homology"/>
<feature type="transmembrane region" description="Helical" evidence="9">
    <location>
        <begin position="190"/>
        <end position="212"/>
    </location>
</feature>
<dbReference type="InterPro" id="IPR050901">
    <property type="entry name" value="BP-dep_ABC_trans_perm"/>
</dbReference>
<dbReference type="SUPFAM" id="SSF161098">
    <property type="entry name" value="MetI-like"/>
    <property type="match status" value="1"/>
</dbReference>
<protein>
    <submittedName>
        <fullName evidence="11">Carbohydrate ABC transporter permease</fullName>
    </submittedName>
</protein>
<evidence type="ECO:0000259" key="10">
    <source>
        <dbReference type="PROSITE" id="PS50928"/>
    </source>
</evidence>
<comment type="similarity">
    <text evidence="2">Belongs to the binding-protein-dependent transport system permease family. MalFG subfamily.</text>
</comment>
<evidence type="ECO:0000256" key="8">
    <source>
        <dbReference type="ARBA" id="ARBA00023136"/>
    </source>
</evidence>
<dbReference type="GO" id="GO:0055085">
    <property type="term" value="P:transmembrane transport"/>
    <property type="evidence" value="ECO:0007669"/>
    <property type="project" value="InterPro"/>
</dbReference>
<accession>A0AAW5C2K8</accession>
<evidence type="ECO:0000256" key="3">
    <source>
        <dbReference type="ARBA" id="ARBA00022448"/>
    </source>
</evidence>
<evidence type="ECO:0000256" key="4">
    <source>
        <dbReference type="ARBA" id="ARBA00022475"/>
    </source>
</evidence>
<keyword evidence="7 9" id="KW-1133">Transmembrane helix</keyword>
<sequence>MKHQISRRTKRNMAKSVKGIFLILYLIIVMFPFYWMLNTSLKSSMTDIYAFPVTYWPEQPSLVNYLEILWKGNFTTYVRNSFFYSMIASVAAVIVGLCASYVLSRFKFRGKKAVLIFFLVTQMVPVFTILAPMYQILARLHLRNTFFTLPLLYFNMCIPFSVVTLRGFYAGVPVSLEEAARIDGCSRLKAIWHISLPIMKPGIAATLIFDFINSWNELFMATYFIDEETYKTITVGLNSLILKYDVKWGEMAAGSILALLPTIFLFAFAQKYMVEGLSAGAVKG</sequence>
<gene>
    <name evidence="11" type="ORF">L0N08_17860</name>
</gene>
<dbReference type="InterPro" id="IPR035906">
    <property type="entry name" value="MetI-like_sf"/>
</dbReference>
<comment type="subcellular location">
    <subcellularLocation>
        <location evidence="1 9">Cell membrane</location>
        <topology evidence="1 9">Multi-pass membrane protein</topology>
    </subcellularLocation>
</comment>
<evidence type="ECO:0000256" key="6">
    <source>
        <dbReference type="ARBA" id="ARBA00022692"/>
    </source>
</evidence>
<keyword evidence="3 9" id="KW-0813">Transport</keyword>
<keyword evidence="8 9" id="KW-0472">Membrane</keyword>
<evidence type="ECO:0000256" key="7">
    <source>
        <dbReference type="ARBA" id="ARBA00022989"/>
    </source>
</evidence>
<organism evidence="11 12">
    <name type="scientific">Enterocloster aldenensis</name>
    <dbReference type="NCBI Taxonomy" id="358742"/>
    <lineage>
        <taxon>Bacteria</taxon>
        <taxon>Bacillati</taxon>
        <taxon>Bacillota</taxon>
        <taxon>Clostridia</taxon>
        <taxon>Lachnospirales</taxon>
        <taxon>Lachnospiraceae</taxon>
        <taxon>Enterocloster</taxon>
    </lineage>
</organism>
<feature type="transmembrane region" description="Helical" evidence="9">
    <location>
        <begin position="115"/>
        <end position="134"/>
    </location>
</feature>